<evidence type="ECO:0000313" key="4">
    <source>
        <dbReference type="Proteomes" id="UP000318946"/>
    </source>
</evidence>
<reference evidence="4" key="1">
    <citation type="submission" date="2019-06" db="EMBL/GenBank/DDBJ databases">
        <title>Alistipes onderdonkii subsp. vulgaris subsp. nov., Alistipes dispar sp. nov. and Alistipes communis sp. nov., isolated from human faeces, and creation of Alistipes onderdonkii subsp. onderdonkii subsp. nov.</title>
        <authorList>
            <person name="Sakamoto M."/>
            <person name="Ikeyama N."/>
            <person name="Ogata Y."/>
            <person name="Suda W."/>
            <person name="Iino T."/>
            <person name="Hattori M."/>
            <person name="Ohkuma M."/>
        </authorList>
    </citation>
    <scope>NUCLEOTIDE SEQUENCE [LARGE SCALE GENOMIC DNA]</scope>
    <source>
        <strain evidence="4">5CBH24</strain>
    </source>
</reference>
<dbReference type="Proteomes" id="UP000318946">
    <property type="component" value="Chromosome"/>
</dbReference>
<sequence length="678" mass="72933">MKKYLLFPLCAALCLLAGCADDFPTELNHNYYQDDTPPAEPDITEQTVKLGTYNLWISNKGTGDYVWTHRRDILAQSIVNNDWDIFGFQEANSTIQSELPTLVAGKGGNYEWWFVGRDSQDGKNGEALGIAYDPDRFELSDRHYFWLSPTPDEMSYGWDEVSYHRIACCAVVTDKAYGKQFFMMVTHMPLADMARSEAAKVIIEREQMYNTLGMPSVLVGDMNATQDDAASATFRTHWEDAYQATDPAFVDGPVGTFNGHKTSTDLSVSTARIDYIYTRGQLSLKTYKVDNSIYEGIYPSDHCPVTIQVDFDYDAPEAPEIEGSGTASDPWKISSPADWNAVAESINSGAADAVYLSTACYELSADIDFEGQSAVPVSFETGSLVYFGGVFDGKGHTIRNVKTTASGESFGLFGGNEGTIKDLAVENLALSTAFKTAGGIVGTNRGVIDGVTFRGEIIGSGKAAVLGGIAGQNQGVIINCGNRGGKIEAVELDKGVKGENLGGIAGQISKGSDGKGNYIVNCYSWIERVASNNNNIGGIVGIVSDDSFVVNCYSTLADVSQNDSFASSVGYNKKGNVQNVYGNEACPSGKKNPDWIVGNDSKQDGSVWAESLGLLLSLDEMKSGAVTVPSSGQECASFTEALNAGAEIYASTPAETLPAKPETAVRKWVDSDTYPVLE</sequence>
<dbReference type="PANTHER" id="PTHR12121">
    <property type="entry name" value="CARBON CATABOLITE REPRESSOR PROTEIN 4"/>
    <property type="match status" value="1"/>
</dbReference>
<evidence type="ECO:0000259" key="2">
    <source>
        <dbReference type="Pfam" id="PF03372"/>
    </source>
</evidence>
<dbReference type="InterPro" id="IPR005135">
    <property type="entry name" value="Endo/exonuclease/phosphatase"/>
</dbReference>
<dbReference type="Gene3D" id="2.160.20.110">
    <property type="match status" value="1"/>
</dbReference>
<dbReference type="Gene3D" id="3.60.10.10">
    <property type="entry name" value="Endonuclease/exonuclease/phosphatase"/>
    <property type="match status" value="1"/>
</dbReference>
<feature type="domain" description="Endonuclease/exonuclease/phosphatase" evidence="2">
    <location>
        <begin position="67"/>
        <end position="302"/>
    </location>
</feature>
<dbReference type="KEGG" id="acou:A5CBH24_17690"/>
<proteinExistence type="predicted"/>
<name>A0A4Y1WW35_9BACT</name>
<dbReference type="InterPro" id="IPR050410">
    <property type="entry name" value="CCR4/nocturin_mRNA_transcr"/>
</dbReference>
<dbReference type="GeneID" id="78342486"/>
<gene>
    <name evidence="3" type="ORF">A5CBH24_17690</name>
</gene>
<feature type="signal peptide" evidence="1">
    <location>
        <begin position="1"/>
        <end position="20"/>
    </location>
</feature>
<keyword evidence="1" id="KW-0732">Signal</keyword>
<evidence type="ECO:0000256" key="1">
    <source>
        <dbReference type="SAM" id="SignalP"/>
    </source>
</evidence>
<dbReference type="OrthoDB" id="9760059at2"/>
<dbReference type="PROSITE" id="PS51257">
    <property type="entry name" value="PROKAR_LIPOPROTEIN"/>
    <property type="match status" value="1"/>
</dbReference>
<keyword evidence="4" id="KW-1185">Reference proteome</keyword>
<dbReference type="InterPro" id="IPR036691">
    <property type="entry name" value="Endo/exonu/phosph_ase_sf"/>
</dbReference>
<organism evidence="3 4">
    <name type="scientific">Alistipes communis</name>
    <dbReference type="NCBI Taxonomy" id="2585118"/>
    <lineage>
        <taxon>Bacteria</taxon>
        <taxon>Pseudomonadati</taxon>
        <taxon>Bacteroidota</taxon>
        <taxon>Bacteroidia</taxon>
        <taxon>Bacteroidales</taxon>
        <taxon>Rikenellaceae</taxon>
        <taxon>Alistipes</taxon>
    </lineage>
</organism>
<dbReference type="SUPFAM" id="SSF56219">
    <property type="entry name" value="DNase I-like"/>
    <property type="match status" value="1"/>
</dbReference>
<dbReference type="PANTHER" id="PTHR12121:SF36">
    <property type="entry name" value="ENDONUCLEASE_EXONUCLEASE_PHOSPHATASE DOMAIN-CONTAINING PROTEIN"/>
    <property type="match status" value="1"/>
</dbReference>
<feature type="chain" id="PRO_5021250342" description="Endonuclease/exonuclease/phosphatase domain-containing protein" evidence="1">
    <location>
        <begin position="21"/>
        <end position="678"/>
    </location>
</feature>
<protein>
    <recommendedName>
        <fullName evidence="2">Endonuclease/exonuclease/phosphatase domain-containing protein</fullName>
    </recommendedName>
</protein>
<evidence type="ECO:0000313" key="3">
    <source>
        <dbReference type="EMBL" id="BBL04456.1"/>
    </source>
</evidence>
<dbReference type="GO" id="GO:0000175">
    <property type="term" value="F:3'-5'-RNA exonuclease activity"/>
    <property type="evidence" value="ECO:0007669"/>
    <property type="project" value="TreeGrafter"/>
</dbReference>
<dbReference type="AlphaFoldDB" id="A0A4Y1WW35"/>
<dbReference type="EMBL" id="AP019735">
    <property type="protein sequence ID" value="BBL04456.1"/>
    <property type="molecule type" value="Genomic_DNA"/>
</dbReference>
<dbReference type="Pfam" id="PF03372">
    <property type="entry name" value="Exo_endo_phos"/>
    <property type="match status" value="1"/>
</dbReference>
<accession>A0A4Y1WW35</accession>
<dbReference type="RefSeq" id="WP_141412902.1">
    <property type="nucleotide sequence ID" value="NZ_AP019735.1"/>
</dbReference>